<proteinExistence type="predicted"/>
<dbReference type="EMBL" id="GGEC01053614">
    <property type="protein sequence ID" value="MBX34098.1"/>
    <property type="molecule type" value="Transcribed_RNA"/>
</dbReference>
<feature type="chain" id="PRO_5015118978" evidence="1">
    <location>
        <begin position="20"/>
        <end position="50"/>
    </location>
</feature>
<evidence type="ECO:0000256" key="1">
    <source>
        <dbReference type="SAM" id="SignalP"/>
    </source>
</evidence>
<organism evidence="2">
    <name type="scientific">Rhizophora mucronata</name>
    <name type="common">Asiatic mangrove</name>
    <dbReference type="NCBI Taxonomy" id="61149"/>
    <lineage>
        <taxon>Eukaryota</taxon>
        <taxon>Viridiplantae</taxon>
        <taxon>Streptophyta</taxon>
        <taxon>Embryophyta</taxon>
        <taxon>Tracheophyta</taxon>
        <taxon>Spermatophyta</taxon>
        <taxon>Magnoliopsida</taxon>
        <taxon>eudicotyledons</taxon>
        <taxon>Gunneridae</taxon>
        <taxon>Pentapetalae</taxon>
        <taxon>rosids</taxon>
        <taxon>fabids</taxon>
        <taxon>Malpighiales</taxon>
        <taxon>Rhizophoraceae</taxon>
        <taxon>Rhizophora</taxon>
    </lineage>
</organism>
<keyword evidence="2" id="KW-0418">Kinase</keyword>
<protein>
    <submittedName>
        <fullName evidence="2">Receptor-like protein kinase FERONIA</fullName>
    </submittedName>
</protein>
<keyword evidence="2" id="KW-0808">Transferase</keyword>
<keyword evidence="2" id="KW-0675">Receptor</keyword>
<evidence type="ECO:0000313" key="2">
    <source>
        <dbReference type="EMBL" id="MBX34098.1"/>
    </source>
</evidence>
<dbReference type="GO" id="GO:0016301">
    <property type="term" value="F:kinase activity"/>
    <property type="evidence" value="ECO:0007669"/>
    <property type="project" value="UniProtKB-KW"/>
</dbReference>
<accession>A0A2P2MV48</accession>
<keyword evidence="1" id="KW-0732">Signal</keyword>
<name>A0A2P2MV48_RHIMU</name>
<sequence>MCCFARTAAVLIWFRLSRSGLVRCCRYLSHNRELCYLEEHMEARFERQRR</sequence>
<feature type="signal peptide" evidence="1">
    <location>
        <begin position="1"/>
        <end position="19"/>
    </location>
</feature>
<reference evidence="2" key="1">
    <citation type="submission" date="2018-02" db="EMBL/GenBank/DDBJ databases">
        <title>Rhizophora mucronata_Transcriptome.</title>
        <authorList>
            <person name="Meera S.P."/>
            <person name="Sreeshan A."/>
            <person name="Augustine A."/>
        </authorList>
    </citation>
    <scope>NUCLEOTIDE SEQUENCE</scope>
    <source>
        <tissue evidence="2">Leaf</tissue>
    </source>
</reference>
<dbReference type="AlphaFoldDB" id="A0A2P2MV48"/>